<evidence type="ECO:0000313" key="6">
    <source>
        <dbReference type="EMBL" id="OGH94173.1"/>
    </source>
</evidence>
<dbReference type="SMART" id="SM00191">
    <property type="entry name" value="Int_alpha"/>
    <property type="match status" value="6"/>
</dbReference>
<protein>
    <recommendedName>
        <fullName evidence="5">Fibronectin type-III domain-containing protein</fullName>
    </recommendedName>
</protein>
<dbReference type="InterPro" id="IPR003961">
    <property type="entry name" value="FN3_dom"/>
</dbReference>
<keyword evidence="3" id="KW-0325">Glycoprotein</keyword>
<keyword evidence="2" id="KW-0677">Repeat</keyword>
<name>A0A1F6PDW2_9BACT</name>
<dbReference type="InterPro" id="IPR028994">
    <property type="entry name" value="Integrin_alpha_N"/>
</dbReference>
<gene>
    <name evidence="6" type="ORF">A2538_01395</name>
</gene>
<proteinExistence type="predicted"/>
<reference evidence="6 7" key="1">
    <citation type="journal article" date="2016" name="Nat. Commun.">
        <title>Thousands of microbial genomes shed light on interconnected biogeochemical processes in an aquifer system.</title>
        <authorList>
            <person name="Anantharaman K."/>
            <person name="Brown C.T."/>
            <person name="Hug L.A."/>
            <person name="Sharon I."/>
            <person name="Castelle C.J."/>
            <person name="Probst A.J."/>
            <person name="Thomas B.C."/>
            <person name="Singh A."/>
            <person name="Wilkins M.J."/>
            <person name="Karaoz U."/>
            <person name="Brodie E.L."/>
            <person name="Williams K.H."/>
            <person name="Hubbard S.S."/>
            <person name="Banfield J.F."/>
        </authorList>
    </citation>
    <scope>NUCLEOTIDE SEQUENCE [LARGE SCALE GENOMIC DNA]</scope>
</reference>
<sequence>MFYATWRESKRLQSLIGLVFAFALFFSLFLPAFANATTIWQGGGSSQSIESVIGDSLIGGNNGFGWSIDSDNNVAVVGYPSYDNEAGAVYILQHNDDDSWTKLAKLTAPISQPNIAATEDDSKISGAHFGWSVAISGDTVVVGSPSDQRELVNEVGRSYIRNFGAAYVFTKPAGGWADSSDAIKLNGFDQELQEGFGWSVDIANNTVVVGSRGSQIYGKGAIYVYNKPVDGWVSTSSSVAVLVGPENGDGIGYSVAIDSNAKVIVAGGANNKNHVVVFTNTSGDWSSYSGPQNLTVDSLNSQAGFGISVAVSESGDTIVVGARNDQSAGAYVSWGAGAAYVFYSPGAVWSADNTFAIARLTASDPQPDFTQHQPSAIFGESVAIKDDVIIVGSPWHKASTGQAVGAIYVFTKPAGGWTNTTENIQLLGVNNGNTYQNFGRDVVFLDNQVFSIATLNNDGSAGFSLFPITESYASFLGTPTALDNSNGQVTGTVSVFDLDNNLVDLKVEFSLDGNNWQSATFADVYDDNGPLATSTIDSITAITGIAENNFGHTINFVWDSAIDGVGQSATVYLRVTPVGGVGSVSSVFAVNNPIVLSAPTGLGVSNITTSSLNLFWDLVAGASSYNVSSTAGTLLVTTSTSATFTGLVSSTEYFFQVNAFDAAGNVSAYSAVFSTSTLAVVDTTTTTTTDPGTDTTPPTVPTGLVLSATT</sequence>
<feature type="domain" description="Fibronectin type-III" evidence="5">
    <location>
        <begin position="598"/>
        <end position="680"/>
    </location>
</feature>
<dbReference type="Pfam" id="PF14312">
    <property type="entry name" value="FG-GAP_2"/>
    <property type="match status" value="4"/>
</dbReference>
<dbReference type="Pfam" id="PF00041">
    <property type="entry name" value="fn3"/>
    <property type="match status" value="1"/>
</dbReference>
<feature type="region of interest" description="Disordered" evidence="4">
    <location>
        <begin position="685"/>
        <end position="710"/>
    </location>
</feature>
<dbReference type="PROSITE" id="PS50853">
    <property type="entry name" value="FN3"/>
    <property type="match status" value="1"/>
</dbReference>
<evidence type="ECO:0000256" key="1">
    <source>
        <dbReference type="ARBA" id="ARBA00022729"/>
    </source>
</evidence>
<dbReference type="Gene3D" id="2.130.10.130">
    <property type="entry name" value="Integrin alpha, N-terminal"/>
    <property type="match status" value="2"/>
</dbReference>
<feature type="non-terminal residue" evidence="6">
    <location>
        <position position="710"/>
    </location>
</feature>
<dbReference type="SMART" id="SM00060">
    <property type="entry name" value="FN3"/>
    <property type="match status" value="1"/>
</dbReference>
<dbReference type="InterPro" id="IPR036116">
    <property type="entry name" value="FN3_sf"/>
</dbReference>
<dbReference type="Gene3D" id="2.60.40.10">
    <property type="entry name" value="Immunoglobulins"/>
    <property type="match status" value="1"/>
</dbReference>
<comment type="caution">
    <text evidence="6">The sequence shown here is derived from an EMBL/GenBank/DDBJ whole genome shotgun (WGS) entry which is preliminary data.</text>
</comment>
<dbReference type="InterPro" id="IPR013519">
    <property type="entry name" value="Int_alpha_beta-p"/>
</dbReference>
<dbReference type="STRING" id="1798709.A2538_01395"/>
<dbReference type="Proteomes" id="UP000178254">
    <property type="component" value="Unassembled WGS sequence"/>
</dbReference>
<accession>A0A1F6PDW2</accession>
<dbReference type="PROSITE" id="PS51470">
    <property type="entry name" value="FG_GAP"/>
    <property type="match status" value="1"/>
</dbReference>
<evidence type="ECO:0000313" key="7">
    <source>
        <dbReference type="Proteomes" id="UP000178254"/>
    </source>
</evidence>
<dbReference type="CDD" id="cd00063">
    <property type="entry name" value="FN3"/>
    <property type="match status" value="1"/>
</dbReference>
<dbReference type="SUPFAM" id="SSF49265">
    <property type="entry name" value="Fibronectin type III"/>
    <property type="match status" value="1"/>
</dbReference>
<evidence type="ECO:0000256" key="4">
    <source>
        <dbReference type="SAM" id="MobiDB-lite"/>
    </source>
</evidence>
<dbReference type="InterPro" id="IPR013783">
    <property type="entry name" value="Ig-like_fold"/>
</dbReference>
<organism evidence="6 7">
    <name type="scientific">Candidatus Magasanikbacteria bacterium RIFOXYD2_FULL_41_14</name>
    <dbReference type="NCBI Taxonomy" id="1798709"/>
    <lineage>
        <taxon>Bacteria</taxon>
        <taxon>Candidatus Magasanikiibacteriota</taxon>
    </lineage>
</organism>
<evidence type="ECO:0000256" key="2">
    <source>
        <dbReference type="ARBA" id="ARBA00022737"/>
    </source>
</evidence>
<evidence type="ECO:0000259" key="5">
    <source>
        <dbReference type="PROSITE" id="PS50853"/>
    </source>
</evidence>
<dbReference type="PANTHER" id="PTHR36220:SF1">
    <property type="entry name" value="GAMMA TUBULIN COMPLEX COMPONENT C-TERMINAL DOMAIN-CONTAINING PROTEIN"/>
    <property type="match status" value="1"/>
</dbReference>
<dbReference type="PANTHER" id="PTHR36220">
    <property type="entry name" value="UNNAMED PRODUCT"/>
    <property type="match status" value="1"/>
</dbReference>
<dbReference type="InterPro" id="IPR013517">
    <property type="entry name" value="FG-GAP"/>
</dbReference>
<evidence type="ECO:0000256" key="3">
    <source>
        <dbReference type="ARBA" id="ARBA00023180"/>
    </source>
</evidence>
<keyword evidence="1" id="KW-0732">Signal</keyword>
<dbReference type="AlphaFoldDB" id="A0A1F6PDW2"/>
<dbReference type="EMBL" id="MFRE01000011">
    <property type="protein sequence ID" value="OGH94173.1"/>
    <property type="molecule type" value="Genomic_DNA"/>
</dbReference>